<evidence type="ECO:0000313" key="2">
    <source>
        <dbReference type="Proteomes" id="UP000183413"/>
    </source>
</evidence>
<evidence type="ECO:0000313" key="1">
    <source>
        <dbReference type="EMBL" id="SFN47989.1"/>
    </source>
</evidence>
<accession>A0A1I4ZDD0</accession>
<name>A0A1I4ZDD0_9ACTN</name>
<reference evidence="1 2" key="1">
    <citation type="submission" date="2016-10" db="EMBL/GenBank/DDBJ databases">
        <authorList>
            <person name="de Groot N.N."/>
        </authorList>
    </citation>
    <scope>NUCLEOTIDE SEQUENCE [LARGE SCALE GENOMIC DNA]</scope>
    <source>
        <strain evidence="1 2">DSM 43067</strain>
    </source>
</reference>
<keyword evidence="2" id="KW-1185">Reference proteome</keyword>
<dbReference type="InParanoid" id="A0A1I4ZDD0"/>
<dbReference type="RefSeq" id="WP_143118302.1">
    <property type="nucleotide sequence ID" value="NZ_FOVH01000002.1"/>
</dbReference>
<gene>
    <name evidence="1" type="ORF">SAMN04489713_102153</name>
</gene>
<proteinExistence type="predicted"/>
<protein>
    <submittedName>
        <fullName evidence="1">Uncharacterized protein</fullName>
    </submittedName>
</protein>
<dbReference type="EMBL" id="FOVH01000002">
    <property type="protein sequence ID" value="SFN47989.1"/>
    <property type="molecule type" value="Genomic_DNA"/>
</dbReference>
<organism evidence="1 2">
    <name type="scientific">Actinomadura madurae</name>
    <dbReference type="NCBI Taxonomy" id="1993"/>
    <lineage>
        <taxon>Bacteria</taxon>
        <taxon>Bacillati</taxon>
        <taxon>Actinomycetota</taxon>
        <taxon>Actinomycetes</taxon>
        <taxon>Streptosporangiales</taxon>
        <taxon>Thermomonosporaceae</taxon>
        <taxon>Actinomadura</taxon>
    </lineage>
</organism>
<dbReference type="AlphaFoldDB" id="A0A1I4ZDD0"/>
<sequence length="484" mass="54621">MHASNPCLCSSAGAELNLRSQMLFLENANSNANDLVTTAAAWNMRYLHESSHWVRFHGSTFGVLLMLLRRTRDQLASYTINDMTVSDIAKFSRDRANSQPLFDYRENTPNNRLGDTLSRRRQDWLDLHYAYHLFLDQEYISSAVKLWPATEAVEAALNITWHQSSGLEMLTKPQGSQGEVTFSDKVGLVESGEGILSTRLLFECAAVLDELFQEVGTLNKAADSSLRKMLGHVFDGDYGLPYRFAERIAGRELDPITILSLIDFAINPAIPGLHSRESITSWQEMYPPLRFAEAARALSAWGVEEIVSWPSPALLHLLHRELEARTSLRMGRIMSDISKLNSIRECANTPLHYSERIPSLTLLYSSKLFMDREVEPHRLSHFGVNFIGSDALRYVDPDQDAWWMFPPLRVIQGGYQWPAERVNDSEATILLIGSAVSAAFDEVVHSTAPLGLDHLPAREFTDMNARAFFGDELVRAVRFPVSWT</sequence>
<dbReference type="Proteomes" id="UP000183413">
    <property type="component" value="Unassembled WGS sequence"/>
</dbReference>